<evidence type="ECO:0000313" key="2">
    <source>
        <dbReference type="EnsemblMetazoa" id="Aqu2.1.21035_001"/>
    </source>
</evidence>
<dbReference type="AlphaFoldDB" id="A0A1X7U0Z1"/>
<dbReference type="EnsemblMetazoa" id="Aqu2.1.21035_001">
    <property type="protein sequence ID" value="Aqu2.1.21035_001"/>
    <property type="gene ID" value="Aqu2.1.21035"/>
</dbReference>
<name>A0A1X7U0Z1_AMPQE</name>
<reference evidence="2" key="1">
    <citation type="submission" date="2017-05" db="UniProtKB">
        <authorList>
            <consortium name="EnsemblMetazoa"/>
        </authorList>
    </citation>
    <scope>IDENTIFICATION</scope>
</reference>
<proteinExistence type="predicted"/>
<accession>A0A1X7U0Z1</accession>
<sequence length="126" mass="14752">MAASPSETTRKFNDSTEQSQQTHQYPYPWYQFHSQQWPYNCSESVNTGVAAATFPQKTMSSHSYQYFVRMINPKKKSDFMVRIWHDTAEKFVLPATVKLRLMESFPDDMPSKADFQVEYYEPSGTK</sequence>
<evidence type="ECO:0000256" key="1">
    <source>
        <dbReference type="SAM" id="MobiDB-lite"/>
    </source>
</evidence>
<dbReference type="InParanoid" id="A0A1X7U0Z1"/>
<organism evidence="2">
    <name type="scientific">Amphimedon queenslandica</name>
    <name type="common">Sponge</name>
    <dbReference type="NCBI Taxonomy" id="400682"/>
    <lineage>
        <taxon>Eukaryota</taxon>
        <taxon>Metazoa</taxon>
        <taxon>Porifera</taxon>
        <taxon>Demospongiae</taxon>
        <taxon>Heteroscleromorpha</taxon>
        <taxon>Haplosclerida</taxon>
        <taxon>Niphatidae</taxon>
        <taxon>Amphimedon</taxon>
    </lineage>
</organism>
<feature type="region of interest" description="Disordered" evidence="1">
    <location>
        <begin position="1"/>
        <end position="22"/>
    </location>
</feature>
<protein>
    <submittedName>
        <fullName evidence="2">Uncharacterized protein</fullName>
    </submittedName>
</protein>